<keyword evidence="2" id="KW-1185">Reference proteome</keyword>
<dbReference type="Proteomes" id="UP001138500">
    <property type="component" value="Unassembled WGS sequence"/>
</dbReference>
<protein>
    <submittedName>
        <fullName evidence="1">Uncharacterized protein</fullName>
    </submittedName>
</protein>
<comment type="caution">
    <text evidence="1">The sequence shown here is derived from an EMBL/GenBank/DDBJ whole genome shotgun (WGS) entry which is preliminary data.</text>
</comment>
<organism evidence="1 2">
    <name type="scientific">Teratosphaeria destructans</name>
    <dbReference type="NCBI Taxonomy" id="418781"/>
    <lineage>
        <taxon>Eukaryota</taxon>
        <taxon>Fungi</taxon>
        <taxon>Dikarya</taxon>
        <taxon>Ascomycota</taxon>
        <taxon>Pezizomycotina</taxon>
        <taxon>Dothideomycetes</taxon>
        <taxon>Dothideomycetidae</taxon>
        <taxon>Mycosphaerellales</taxon>
        <taxon>Teratosphaeriaceae</taxon>
        <taxon>Teratosphaeria</taxon>
    </lineage>
</organism>
<evidence type="ECO:0000313" key="1">
    <source>
        <dbReference type="EMBL" id="KAH9833911.1"/>
    </source>
</evidence>
<reference evidence="1 2" key="2">
    <citation type="journal article" date="2021" name="Curr. Genet.">
        <title>Genetic response to nitrogen starvation in the aggressive Eucalyptus foliar pathogen Teratosphaeria destructans.</title>
        <authorList>
            <person name="Havenga M."/>
            <person name="Wingfield B.D."/>
            <person name="Wingfield M.J."/>
            <person name="Dreyer L.L."/>
            <person name="Roets F."/>
            <person name="Aylward J."/>
        </authorList>
    </citation>
    <scope>NUCLEOTIDE SEQUENCE [LARGE SCALE GENOMIC DNA]</scope>
    <source>
        <strain evidence="1">CMW44962</strain>
    </source>
</reference>
<dbReference type="AlphaFoldDB" id="A0A9W7W416"/>
<accession>A0A9W7W416</accession>
<dbReference type="EMBL" id="RIBY02001046">
    <property type="protein sequence ID" value="KAH9833911.1"/>
    <property type="molecule type" value="Genomic_DNA"/>
</dbReference>
<name>A0A9W7W416_9PEZI</name>
<sequence length="74" mass="7811">MTLNLPSLTSAIQPPAIGITYARKTKSRYIAFAVVRPKPKAPAVSCVPLGVAPAPLPPAGRGNCMKLEKTVWTP</sequence>
<evidence type="ECO:0000313" key="2">
    <source>
        <dbReference type="Proteomes" id="UP001138500"/>
    </source>
</evidence>
<reference evidence="1 2" key="1">
    <citation type="journal article" date="2018" name="IMA Fungus">
        <title>IMA Genome-F 10: Nine draft genome sequences of Claviceps purpurea s.lat., including C. arundinis, C. humidiphila, and C. cf. spartinae, pseudomolecules for the pitch canker pathogen Fusarium circinatum, draft genome of Davidsoniella eucalypti, Grosmannia galeiformis, Quambalaria eucalypti, and Teratosphaeria destructans.</title>
        <authorList>
            <person name="Wingfield B.D."/>
            <person name="Liu M."/>
            <person name="Nguyen H.D."/>
            <person name="Lane F.A."/>
            <person name="Morgan S.W."/>
            <person name="De Vos L."/>
            <person name="Wilken P.M."/>
            <person name="Duong T.A."/>
            <person name="Aylward J."/>
            <person name="Coetzee M.P."/>
            <person name="Dadej K."/>
            <person name="De Beer Z.W."/>
            <person name="Findlay W."/>
            <person name="Havenga M."/>
            <person name="Kolarik M."/>
            <person name="Menzies J.G."/>
            <person name="Naidoo K."/>
            <person name="Pochopski O."/>
            <person name="Shoukouhi P."/>
            <person name="Santana Q.C."/>
            <person name="Seifert K.A."/>
            <person name="Soal N."/>
            <person name="Steenkamp E.T."/>
            <person name="Tatham C.T."/>
            <person name="van der Nest M.A."/>
            <person name="Wingfield M.J."/>
        </authorList>
    </citation>
    <scope>NUCLEOTIDE SEQUENCE [LARGE SCALE GENOMIC DNA]</scope>
    <source>
        <strain evidence="1">CMW44962</strain>
    </source>
</reference>
<proteinExistence type="predicted"/>
<gene>
    <name evidence="1" type="ORF">Tdes44962_MAKER08744</name>
</gene>